<keyword evidence="3" id="KW-0238">DNA-binding</keyword>
<comment type="similarity">
    <text evidence="1">Belongs to the type-I restriction system S methylase family.</text>
</comment>
<dbReference type="PANTHER" id="PTHR30408:SF12">
    <property type="entry name" value="TYPE I RESTRICTION ENZYME MJAVIII SPECIFICITY SUBUNIT"/>
    <property type="match status" value="1"/>
</dbReference>
<dbReference type="OrthoDB" id="9798929at2"/>
<evidence type="ECO:0000313" key="6">
    <source>
        <dbReference type="EMBL" id="RLK51358.1"/>
    </source>
</evidence>
<dbReference type="InterPro" id="IPR044946">
    <property type="entry name" value="Restrct_endonuc_typeI_TRD_sf"/>
</dbReference>
<dbReference type="InterPro" id="IPR052021">
    <property type="entry name" value="Type-I_RS_S_subunit"/>
</dbReference>
<dbReference type="CDD" id="cd16961">
    <property type="entry name" value="RMtype1_S_TRD-CR_like"/>
    <property type="match status" value="1"/>
</dbReference>
<keyword evidence="2" id="KW-0680">Restriction system</keyword>
<protein>
    <submittedName>
        <fullName evidence="6">Type I restriction enzyme S subunit</fullName>
    </submittedName>
</protein>
<dbReference type="GO" id="GO:0009307">
    <property type="term" value="P:DNA restriction-modification system"/>
    <property type="evidence" value="ECO:0007669"/>
    <property type="project" value="UniProtKB-KW"/>
</dbReference>
<dbReference type="Proteomes" id="UP000275461">
    <property type="component" value="Unassembled WGS sequence"/>
</dbReference>
<feature type="region of interest" description="Disordered" evidence="4">
    <location>
        <begin position="403"/>
        <end position="425"/>
    </location>
</feature>
<sequence>MAERSEAVEKQVVRDGSAAYAVKPDVATAEDVPHGYKRTEVGLIPEDWEVEPLGEYVTITSGESPSLLDFSSEGFPYFKVEQLGNSEKYLVAESTPYHFSEGKTVASGSLVFAKRGAAIALNKIRLLGAASFMDTNLMALTPNENLEREYLYYQLGYIGLWRFADTTSVPQINNKHVKPLPFPLPRNEEQRAIATALSDADALIESLDRLIAKKRAIKQAAMQQLLTGQTRLPGFTDEWETKRLGEFVSIRNQKVMPSSVHPDIPCIELEHIGQGDGRLLSSSTAKYSTASKYQFRAGDVLFGRLRSYLRKYWLAEQDGICTTEIWPLMVDSSQAASGFLLGIVQTDRFNESASISYGTHMPRADWKVLKNFEVSLPSVNEQTAIANVLSDMDTEIEALERRRNKARQSKKGMMQQLLTGRTRLV</sequence>
<organism evidence="6 7">
    <name type="scientific">Alkalispirillum mobile</name>
    <dbReference type="NCBI Taxonomy" id="85925"/>
    <lineage>
        <taxon>Bacteria</taxon>
        <taxon>Pseudomonadati</taxon>
        <taxon>Pseudomonadota</taxon>
        <taxon>Gammaproteobacteria</taxon>
        <taxon>Chromatiales</taxon>
        <taxon>Ectothiorhodospiraceae</taxon>
        <taxon>Alkalispirillum</taxon>
    </lineage>
</organism>
<feature type="domain" description="Type I restriction modification DNA specificity" evidence="5">
    <location>
        <begin position="237"/>
        <end position="404"/>
    </location>
</feature>
<evidence type="ECO:0000313" key="7">
    <source>
        <dbReference type="Proteomes" id="UP000275461"/>
    </source>
</evidence>
<name>A0A498CG97_9GAMM</name>
<evidence type="ECO:0000259" key="5">
    <source>
        <dbReference type="Pfam" id="PF01420"/>
    </source>
</evidence>
<proteinExistence type="inferred from homology"/>
<comment type="caution">
    <text evidence="6">The sequence shown here is derived from an EMBL/GenBank/DDBJ whole genome shotgun (WGS) entry which is preliminary data.</text>
</comment>
<dbReference type="EMBL" id="RCDA01000001">
    <property type="protein sequence ID" value="RLK51358.1"/>
    <property type="molecule type" value="Genomic_DNA"/>
</dbReference>
<dbReference type="PANTHER" id="PTHR30408">
    <property type="entry name" value="TYPE-1 RESTRICTION ENZYME ECOKI SPECIFICITY PROTEIN"/>
    <property type="match status" value="1"/>
</dbReference>
<reference evidence="6 7" key="1">
    <citation type="submission" date="2018-10" db="EMBL/GenBank/DDBJ databases">
        <title>Genomic Encyclopedia of Type Strains, Phase IV (KMG-IV): sequencing the most valuable type-strain genomes for metagenomic binning, comparative biology and taxonomic classification.</title>
        <authorList>
            <person name="Goeker M."/>
        </authorList>
    </citation>
    <scope>NUCLEOTIDE SEQUENCE [LARGE SCALE GENOMIC DNA]</scope>
    <source>
        <strain evidence="6 7">DSM 12769</strain>
    </source>
</reference>
<evidence type="ECO:0000256" key="1">
    <source>
        <dbReference type="ARBA" id="ARBA00010923"/>
    </source>
</evidence>
<dbReference type="Gene3D" id="3.90.220.20">
    <property type="entry name" value="DNA methylase specificity domains"/>
    <property type="match status" value="2"/>
</dbReference>
<gene>
    <name evidence="6" type="ORF">DFR31_1294</name>
</gene>
<keyword evidence="7" id="KW-1185">Reference proteome</keyword>
<evidence type="ECO:0000256" key="4">
    <source>
        <dbReference type="SAM" id="MobiDB-lite"/>
    </source>
</evidence>
<dbReference type="RefSeq" id="WP_121441774.1">
    <property type="nucleotide sequence ID" value="NZ_RCDA01000001.1"/>
</dbReference>
<dbReference type="Gene3D" id="1.10.287.1120">
    <property type="entry name" value="Bipartite methylase S protein"/>
    <property type="match status" value="1"/>
</dbReference>
<dbReference type="GO" id="GO:0003677">
    <property type="term" value="F:DNA binding"/>
    <property type="evidence" value="ECO:0007669"/>
    <property type="project" value="UniProtKB-KW"/>
</dbReference>
<evidence type="ECO:0000256" key="3">
    <source>
        <dbReference type="ARBA" id="ARBA00023125"/>
    </source>
</evidence>
<feature type="domain" description="Type I restriction modification DNA specificity" evidence="5">
    <location>
        <begin position="45"/>
        <end position="210"/>
    </location>
</feature>
<dbReference type="AlphaFoldDB" id="A0A498CG97"/>
<evidence type="ECO:0000256" key="2">
    <source>
        <dbReference type="ARBA" id="ARBA00022747"/>
    </source>
</evidence>
<dbReference type="Pfam" id="PF01420">
    <property type="entry name" value="Methylase_S"/>
    <property type="match status" value="2"/>
</dbReference>
<dbReference type="SUPFAM" id="SSF116734">
    <property type="entry name" value="DNA methylase specificity domain"/>
    <property type="match status" value="2"/>
</dbReference>
<dbReference type="InterPro" id="IPR000055">
    <property type="entry name" value="Restrct_endonuc_typeI_TRD"/>
</dbReference>
<accession>A0A498CG97</accession>